<protein>
    <submittedName>
        <fullName evidence="2">Mite group 2 allergen Pso o 2</fullName>
    </submittedName>
</protein>
<keyword evidence="3" id="KW-1185">Reference proteome</keyword>
<dbReference type="InterPro" id="IPR014756">
    <property type="entry name" value="Ig_E-set"/>
</dbReference>
<dbReference type="EMBL" id="CP045891">
    <property type="protein sequence ID" value="QQP58247.1"/>
    <property type="molecule type" value="Genomic_DNA"/>
</dbReference>
<feature type="non-terminal residue" evidence="2">
    <location>
        <position position="1"/>
    </location>
</feature>
<dbReference type="SUPFAM" id="SSF81296">
    <property type="entry name" value="E set domains"/>
    <property type="match status" value="1"/>
</dbReference>
<accession>A0A7T8KLQ7</accession>
<reference evidence="3" key="1">
    <citation type="submission" date="2021-01" db="EMBL/GenBank/DDBJ databases">
        <title>Caligus Genome Assembly.</title>
        <authorList>
            <person name="Gallardo-Escarate C."/>
        </authorList>
    </citation>
    <scope>NUCLEOTIDE SEQUENCE [LARGE SCALE GENOMIC DNA]</scope>
</reference>
<gene>
    <name evidence="2" type="ORF">FKW44_003502</name>
</gene>
<name>A0A7T8KLQ7_CALRO</name>
<dbReference type="OrthoDB" id="6576058at2759"/>
<dbReference type="Proteomes" id="UP000595437">
    <property type="component" value="Chromosome 2"/>
</dbReference>
<dbReference type="Gene3D" id="2.60.40.770">
    <property type="match status" value="1"/>
</dbReference>
<organism evidence="2 3">
    <name type="scientific">Caligus rogercresseyi</name>
    <name type="common">Sea louse</name>
    <dbReference type="NCBI Taxonomy" id="217165"/>
    <lineage>
        <taxon>Eukaryota</taxon>
        <taxon>Metazoa</taxon>
        <taxon>Ecdysozoa</taxon>
        <taxon>Arthropoda</taxon>
        <taxon>Crustacea</taxon>
        <taxon>Multicrustacea</taxon>
        <taxon>Hexanauplia</taxon>
        <taxon>Copepoda</taxon>
        <taxon>Siphonostomatoida</taxon>
        <taxon>Caligidae</taxon>
        <taxon>Caligus</taxon>
    </lineage>
</organism>
<sequence>ILKLDFPGCESEPCVVKKGDQLKAKLYLKSKKSTDYLDCFLFATLNGLEIPYPGGCDNPDACSALLEGSCPVQPGDELTYDVSIFIAPEFPA</sequence>
<proteinExistence type="predicted"/>
<evidence type="ECO:0000313" key="3">
    <source>
        <dbReference type="Proteomes" id="UP000595437"/>
    </source>
</evidence>
<dbReference type="InterPro" id="IPR003172">
    <property type="entry name" value="ML_dom"/>
</dbReference>
<feature type="domain" description="MD-2-related lipid-recognition" evidence="1">
    <location>
        <begin position="12"/>
        <end position="91"/>
    </location>
</feature>
<feature type="non-terminal residue" evidence="2">
    <location>
        <position position="92"/>
    </location>
</feature>
<dbReference type="AlphaFoldDB" id="A0A7T8KLQ7"/>
<evidence type="ECO:0000259" key="1">
    <source>
        <dbReference type="Pfam" id="PF02221"/>
    </source>
</evidence>
<dbReference type="Pfam" id="PF02221">
    <property type="entry name" value="E1_DerP2_DerF2"/>
    <property type="match status" value="1"/>
</dbReference>
<evidence type="ECO:0000313" key="2">
    <source>
        <dbReference type="EMBL" id="QQP58247.1"/>
    </source>
</evidence>